<evidence type="ECO:0000256" key="3">
    <source>
        <dbReference type="ARBA" id="ARBA00023012"/>
    </source>
</evidence>
<dbReference type="InterPro" id="IPR003852">
    <property type="entry name" value="Sig_transdc_His_kinase_KdpD_N"/>
</dbReference>
<keyword evidence="1" id="KW-0808">Transferase</keyword>
<dbReference type="Gene3D" id="3.40.50.300">
    <property type="entry name" value="P-loop containing nucleotide triphosphate hydrolases"/>
    <property type="match status" value="1"/>
</dbReference>
<dbReference type="InterPro" id="IPR027417">
    <property type="entry name" value="P-loop_NTPase"/>
</dbReference>
<evidence type="ECO:0000256" key="1">
    <source>
        <dbReference type="ARBA" id="ARBA00022679"/>
    </source>
</evidence>
<feature type="domain" description="Signal transduction histidine kinase osmosensitive K+ channel sensor N-terminal" evidence="4">
    <location>
        <begin position="17"/>
        <end position="226"/>
    </location>
</feature>
<accession>A0A4V2PSF8</accession>
<dbReference type="FunFam" id="3.40.50.300:FF:000483">
    <property type="entry name" value="Sensor histidine kinase KdpD"/>
    <property type="match status" value="1"/>
</dbReference>
<dbReference type="SUPFAM" id="SSF52402">
    <property type="entry name" value="Adenine nucleotide alpha hydrolases-like"/>
    <property type="match status" value="1"/>
</dbReference>
<evidence type="ECO:0000259" key="4">
    <source>
        <dbReference type="Pfam" id="PF02702"/>
    </source>
</evidence>
<name>A0A4V2PSF8_9BACT</name>
<dbReference type="AlphaFoldDB" id="A0A4V2PSF8"/>
<reference evidence="5 6" key="1">
    <citation type="submission" date="2019-03" db="EMBL/GenBank/DDBJ databases">
        <title>Genomic Encyclopedia of Type Strains, Phase IV (KMG-IV): sequencing the most valuable type-strain genomes for metagenomic binning, comparative biology and taxonomic classification.</title>
        <authorList>
            <person name="Goeker M."/>
        </authorList>
    </citation>
    <scope>NUCLEOTIDE SEQUENCE [LARGE SCALE GENOMIC DNA]</scope>
    <source>
        <strain evidence="5 6">DSM 24984</strain>
    </source>
</reference>
<evidence type="ECO:0000313" key="6">
    <source>
        <dbReference type="Proteomes" id="UP000294614"/>
    </source>
</evidence>
<dbReference type="Proteomes" id="UP000294614">
    <property type="component" value="Unassembled WGS sequence"/>
</dbReference>
<dbReference type="RefSeq" id="WP_132872316.1">
    <property type="nucleotide sequence ID" value="NZ_SMGG01000003.1"/>
</dbReference>
<dbReference type="InterPro" id="IPR052023">
    <property type="entry name" value="Histidine_kinase_KdpD"/>
</dbReference>
<proteinExistence type="predicted"/>
<gene>
    <name evidence="5" type="ORF">C8D98_0854</name>
</gene>
<dbReference type="OrthoDB" id="9806130at2"/>
<dbReference type="InterPro" id="IPR014729">
    <property type="entry name" value="Rossmann-like_a/b/a_fold"/>
</dbReference>
<comment type="caution">
    <text evidence="5">The sequence shown here is derived from an EMBL/GenBank/DDBJ whole genome shotgun (WGS) entry which is preliminary data.</text>
</comment>
<dbReference type="Gene3D" id="3.40.50.620">
    <property type="entry name" value="HUPs"/>
    <property type="match status" value="1"/>
</dbReference>
<sequence>MNGERADSFLRMIKQAQRGRLKIYLGYAAGVGKTYKMLQEAHKLKSEGIDVVVGYAETHGRKETEALLEGLETFPQISMSYRGIDIHEMDTAGIIARRPEAVIVDELAHTNVPGSRHSKRWQDVEELRSAGIHVISALNVQHIESLYDTIEKLTNVKVKERIPDRVIAEADQIVNVDVTAEDLRQRLSEGKVYIAEKIEAALENFFRINNLEHLRELTLRELAAHIDFRQRAAEKEEMTANPDQVMVCLSSKGPNSGMLLRYASRLAGKLNRNWYALYVETSKEKPEKIDAHTQRLLGDTLELAQELGATVYTYRSDDIVGTILKFAEEHRVGHIVIGSPGRKLPYWKRVLGDVGLAEKLINASRGENIVVLNTRRM</sequence>
<protein>
    <submittedName>
        <fullName evidence="5">Two-component system sensor histidine kinase KdpD</fullName>
    </submittedName>
</protein>
<dbReference type="GO" id="GO:0005886">
    <property type="term" value="C:plasma membrane"/>
    <property type="evidence" value="ECO:0007669"/>
    <property type="project" value="TreeGrafter"/>
</dbReference>
<evidence type="ECO:0000313" key="5">
    <source>
        <dbReference type="EMBL" id="TCK62331.1"/>
    </source>
</evidence>
<keyword evidence="2 5" id="KW-0418">Kinase</keyword>
<evidence type="ECO:0000256" key="2">
    <source>
        <dbReference type="ARBA" id="ARBA00022777"/>
    </source>
</evidence>
<dbReference type="PANTHER" id="PTHR45569">
    <property type="entry name" value="SENSOR PROTEIN KDPD"/>
    <property type="match status" value="1"/>
</dbReference>
<organism evidence="5 6">
    <name type="scientific">Seleniivibrio woodruffii</name>
    <dbReference type="NCBI Taxonomy" id="1078050"/>
    <lineage>
        <taxon>Bacteria</taxon>
        <taxon>Pseudomonadati</taxon>
        <taxon>Deferribacterota</taxon>
        <taxon>Deferribacteres</taxon>
        <taxon>Deferribacterales</taxon>
        <taxon>Geovibrionaceae</taxon>
        <taxon>Seleniivibrio</taxon>
    </lineage>
</organism>
<dbReference type="GO" id="GO:0000155">
    <property type="term" value="F:phosphorelay sensor kinase activity"/>
    <property type="evidence" value="ECO:0007669"/>
    <property type="project" value="InterPro"/>
</dbReference>
<keyword evidence="6" id="KW-1185">Reference proteome</keyword>
<dbReference type="PANTHER" id="PTHR45569:SF1">
    <property type="entry name" value="SENSOR PROTEIN KDPD"/>
    <property type="match status" value="1"/>
</dbReference>
<keyword evidence="3" id="KW-0902">Two-component regulatory system</keyword>
<dbReference type="GO" id="GO:0005737">
    <property type="term" value="C:cytoplasm"/>
    <property type="evidence" value="ECO:0007669"/>
    <property type="project" value="UniProtKB-ARBA"/>
</dbReference>
<dbReference type="EMBL" id="SMGG01000003">
    <property type="protein sequence ID" value="TCK62331.1"/>
    <property type="molecule type" value="Genomic_DNA"/>
</dbReference>
<dbReference type="Pfam" id="PF02702">
    <property type="entry name" value="KdpD"/>
    <property type="match status" value="1"/>
</dbReference>